<dbReference type="Proteomes" id="UP000185473">
    <property type="component" value="Chromosome"/>
</dbReference>
<evidence type="ECO:0000256" key="4">
    <source>
        <dbReference type="ARBA" id="ARBA00013208"/>
    </source>
</evidence>
<dbReference type="GO" id="GO:0004252">
    <property type="term" value="F:serine-type endopeptidase activity"/>
    <property type="evidence" value="ECO:0007669"/>
    <property type="project" value="InterPro"/>
</dbReference>
<dbReference type="Gene3D" id="2.10.109.10">
    <property type="entry name" value="Umud Fragment, subunit A"/>
    <property type="match status" value="1"/>
</dbReference>
<dbReference type="STRING" id="1631871.FOL01_2014"/>
<dbReference type="InterPro" id="IPR036286">
    <property type="entry name" value="LexA/Signal_pep-like_sf"/>
</dbReference>
<comment type="subcellular location">
    <subcellularLocation>
        <location evidence="2">Cell membrane</location>
        <topology evidence="2">Single-pass type II membrane protein</topology>
    </subcellularLocation>
    <subcellularLocation>
        <location evidence="7">Membrane</location>
        <topology evidence="7">Single-pass type II membrane protein</topology>
    </subcellularLocation>
</comment>
<dbReference type="EMBL" id="CP014332">
    <property type="protein sequence ID" value="APS42873.1"/>
    <property type="molecule type" value="Genomic_DNA"/>
</dbReference>
<evidence type="ECO:0000256" key="1">
    <source>
        <dbReference type="ARBA" id="ARBA00000677"/>
    </source>
</evidence>
<organism evidence="9 10">
    <name type="scientific">Weissella jogaejeotgali</name>
    <dbReference type="NCBI Taxonomy" id="1631871"/>
    <lineage>
        <taxon>Bacteria</taxon>
        <taxon>Bacillati</taxon>
        <taxon>Bacillota</taxon>
        <taxon>Bacilli</taxon>
        <taxon>Lactobacillales</taxon>
        <taxon>Lactobacillaceae</taxon>
        <taxon>Weissella</taxon>
    </lineage>
</organism>
<dbReference type="OrthoDB" id="9802919at2"/>
<name>A0A1L6REA6_9LACO</name>
<dbReference type="GO" id="GO:0005886">
    <property type="term" value="C:plasma membrane"/>
    <property type="evidence" value="ECO:0007669"/>
    <property type="project" value="UniProtKB-SubCell"/>
</dbReference>
<dbReference type="RefSeq" id="WP_075270585.1">
    <property type="nucleotide sequence ID" value="NZ_CP014332.1"/>
</dbReference>
<dbReference type="PANTHER" id="PTHR43390:SF1">
    <property type="entry name" value="CHLOROPLAST PROCESSING PEPTIDASE"/>
    <property type="match status" value="1"/>
</dbReference>
<comment type="similarity">
    <text evidence="3 7">Belongs to the peptidase S26 family.</text>
</comment>
<dbReference type="InterPro" id="IPR000223">
    <property type="entry name" value="Pept_S26A_signal_pept_1"/>
</dbReference>
<dbReference type="NCBIfam" id="TIGR02227">
    <property type="entry name" value="sigpep_I_bact"/>
    <property type="match status" value="1"/>
</dbReference>
<dbReference type="CDD" id="cd06530">
    <property type="entry name" value="S26_SPase_I"/>
    <property type="match status" value="1"/>
</dbReference>
<dbReference type="InterPro" id="IPR019758">
    <property type="entry name" value="Pept_S26A_signal_pept_1_CS"/>
</dbReference>
<dbReference type="SUPFAM" id="SSF51306">
    <property type="entry name" value="LexA/Signal peptidase"/>
    <property type="match status" value="1"/>
</dbReference>
<proteinExistence type="inferred from homology"/>
<feature type="domain" description="Peptidase S26" evidence="8">
    <location>
        <begin position="8"/>
        <end position="191"/>
    </location>
</feature>
<dbReference type="GO" id="GO:0006465">
    <property type="term" value="P:signal peptide processing"/>
    <property type="evidence" value="ECO:0007669"/>
    <property type="project" value="InterPro"/>
</dbReference>
<sequence>MKAFREIMSWVIPILVGLLIAFGVRSVWFTMVKVDGSSMDPNLTNSERVFVFRTDKIKTETIHRGSVVVFDAYGEDPAATESKDYVKRVIGLPGDTVSAVDGVLKVNGKVVDQDYISESEQAATNNVNQVGNWSSLKQLGDRQGWTGKKTVKVPAGKYFVLGDHRTVSNDSRYWGFVDNDKVLGVVKVPFWGNDTKKQNINTAWKSYFE</sequence>
<evidence type="ECO:0000313" key="9">
    <source>
        <dbReference type="EMBL" id="APS42873.1"/>
    </source>
</evidence>
<keyword evidence="5 7" id="KW-0378">Hydrolase</keyword>
<dbReference type="Pfam" id="PF10502">
    <property type="entry name" value="Peptidase_S26"/>
    <property type="match status" value="1"/>
</dbReference>
<evidence type="ECO:0000259" key="8">
    <source>
        <dbReference type="Pfam" id="PF10502"/>
    </source>
</evidence>
<evidence type="ECO:0000256" key="6">
    <source>
        <dbReference type="PIRSR" id="PIRSR600223-1"/>
    </source>
</evidence>
<evidence type="ECO:0000256" key="5">
    <source>
        <dbReference type="ARBA" id="ARBA00022801"/>
    </source>
</evidence>
<dbReference type="GO" id="GO:0009003">
    <property type="term" value="F:signal peptidase activity"/>
    <property type="evidence" value="ECO:0007669"/>
    <property type="project" value="UniProtKB-EC"/>
</dbReference>
<dbReference type="AlphaFoldDB" id="A0A1L6REA6"/>
<reference evidence="9 10" key="1">
    <citation type="submission" date="2016-02" db="EMBL/GenBank/DDBJ databases">
        <title>Complete Genome Sequence of Weissella jogaejeotgali FOL01.</title>
        <authorList>
            <person name="Lee J.-H."/>
            <person name="Ku H.-J."/>
        </authorList>
    </citation>
    <scope>NUCLEOTIDE SEQUENCE [LARGE SCALE GENOMIC DNA]</scope>
    <source>
        <strain evidence="9 10">FOL01</strain>
    </source>
</reference>
<keyword evidence="10" id="KW-1185">Reference proteome</keyword>
<dbReference type="KEGG" id="wjo:FOL01_2014"/>
<dbReference type="PROSITE" id="PS00761">
    <property type="entry name" value="SPASE_I_3"/>
    <property type="match status" value="1"/>
</dbReference>
<evidence type="ECO:0000256" key="7">
    <source>
        <dbReference type="RuleBase" id="RU362042"/>
    </source>
</evidence>
<feature type="active site" evidence="6">
    <location>
        <position position="38"/>
    </location>
</feature>
<keyword evidence="7" id="KW-0645">Protease</keyword>
<dbReference type="InterPro" id="IPR019533">
    <property type="entry name" value="Peptidase_S26"/>
</dbReference>
<evidence type="ECO:0000313" key="10">
    <source>
        <dbReference type="Proteomes" id="UP000185473"/>
    </source>
</evidence>
<gene>
    <name evidence="9" type="ORF">FOL01_2014</name>
</gene>
<dbReference type="PANTHER" id="PTHR43390">
    <property type="entry name" value="SIGNAL PEPTIDASE I"/>
    <property type="match status" value="1"/>
</dbReference>
<dbReference type="PRINTS" id="PR00727">
    <property type="entry name" value="LEADERPTASE"/>
</dbReference>
<evidence type="ECO:0000256" key="3">
    <source>
        <dbReference type="ARBA" id="ARBA00009370"/>
    </source>
</evidence>
<protein>
    <recommendedName>
        <fullName evidence="4 7">Signal peptidase I</fullName>
        <ecNumber evidence="4 7">3.4.21.89</ecNumber>
    </recommendedName>
</protein>
<dbReference type="EC" id="3.4.21.89" evidence="4 7"/>
<comment type="catalytic activity">
    <reaction evidence="1 7">
        <text>Cleavage of hydrophobic, N-terminal signal or leader sequences from secreted and periplasmic proteins.</text>
        <dbReference type="EC" id="3.4.21.89"/>
    </reaction>
</comment>
<accession>A0A1L6REA6</accession>
<evidence type="ECO:0000256" key="2">
    <source>
        <dbReference type="ARBA" id="ARBA00004401"/>
    </source>
</evidence>
<feature type="active site" evidence="6">
    <location>
        <position position="87"/>
    </location>
</feature>